<reference evidence="1" key="1">
    <citation type="journal article" date="2023" name="Mol. Biol. Evol.">
        <title>Third-Generation Sequencing Reveals the Adaptive Role of the Epigenome in Three Deep-Sea Polychaetes.</title>
        <authorList>
            <person name="Perez M."/>
            <person name="Aroh O."/>
            <person name="Sun Y."/>
            <person name="Lan Y."/>
            <person name="Juniper S.K."/>
            <person name="Young C.R."/>
            <person name="Angers B."/>
            <person name="Qian P.Y."/>
        </authorList>
    </citation>
    <scope>NUCLEOTIDE SEQUENCE</scope>
    <source>
        <strain evidence="1">R07B-5</strain>
    </source>
</reference>
<evidence type="ECO:0000313" key="1">
    <source>
        <dbReference type="EMBL" id="KAK2157397.1"/>
    </source>
</evidence>
<protein>
    <submittedName>
        <fullName evidence="1">Uncharacterized protein</fullName>
    </submittedName>
</protein>
<organism evidence="1 2">
    <name type="scientific">Ridgeia piscesae</name>
    <name type="common">Tubeworm</name>
    <dbReference type="NCBI Taxonomy" id="27915"/>
    <lineage>
        <taxon>Eukaryota</taxon>
        <taxon>Metazoa</taxon>
        <taxon>Spiralia</taxon>
        <taxon>Lophotrochozoa</taxon>
        <taxon>Annelida</taxon>
        <taxon>Polychaeta</taxon>
        <taxon>Sedentaria</taxon>
        <taxon>Canalipalpata</taxon>
        <taxon>Sabellida</taxon>
        <taxon>Siboglinidae</taxon>
        <taxon>Ridgeia</taxon>
    </lineage>
</organism>
<dbReference type="Proteomes" id="UP001209878">
    <property type="component" value="Unassembled WGS sequence"/>
</dbReference>
<dbReference type="EMBL" id="JAODUO010001879">
    <property type="protein sequence ID" value="KAK2157397.1"/>
    <property type="molecule type" value="Genomic_DNA"/>
</dbReference>
<gene>
    <name evidence="1" type="ORF">NP493_1880g00020</name>
</gene>
<proteinExistence type="predicted"/>
<accession>A0AAD9JR40</accession>
<keyword evidence="2" id="KW-1185">Reference proteome</keyword>
<comment type="caution">
    <text evidence="1">The sequence shown here is derived from an EMBL/GenBank/DDBJ whole genome shotgun (WGS) entry which is preliminary data.</text>
</comment>
<evidence type="ECO:0000313" key="2">
    <source>
        <dbReference type="Proteomes" id="UP001209878"/>
    </source>
</evidence>
<sequence length="39" mass="4825">MYPRMPCHYEWEKTWLMDFHPVKCELLKITNEVKPNNSD</sequence>
<dbReference type="AlphaFoldDB" id="A0AAD9JR40"/>
<name>A0AAD9JR40_RIDPI</name>